<dbReference type="InterPro" id="IPR024422">
    <property type="entry name" value="Protein_unknown_function_OB"/>
</dbReference>
<comment type="caution">
    <text evidence="2">The sequence shown here is derived from an EMBL/GenBank/DDBJ whole genome shotgun (WGS) entry which is preliminary data.</text>
</comment>
<evidence type="ECO:0000313" key="2">
    <source>
        <dbReference type="EMBL" id="NCI48501.1"/>
    </source>
</evidence>
<keyword evidence="1" id="KW-0812">Transmembrane</keyword>
<keyword evidence="1" id="KW-0472">Membrane</keyword>
<accession>A0ABW9ZUF9</accession>
<evidence type="ECO:0000256" key="1">
    <source>
        <dbReference type="SAM" id="Phobius"/>
    </source>
</evidence>
<gene>
    <name evidence="2" type="ORF">GWC95_01110</name>
</gene>
<dbReference type="Pfam" id="PF12869">
    <property type="entry name" value="tRNA_anti-like"/>
    <property type="match status" value="1"/>
</dbReference>
<keyword evidence="3" id="KW-1185">Reference proteome</keyword>
<keyword evidence="1" id="KW-1133">Transmembrane helix</keyword>
<proteinExistence type="predicted"/>
<sequence>MVFDGLEGALFFSAIIWCVILLVSLVNLFRRKDLSGNSKLLWTLILLVAPYAGLFVYVLLNFKQARLLLWLMILGAIASASLTVYMVYNKEQRDVTKEKGIELTAQKLYDAFKTDEAAANKKYLDKAIELTGEVGAVNTNQDGNVVVDFKTSDPMVVINCTFKTNPGALTPGQTITFKGICTGYIPDANVVINEGVLVK</sequence>
<reference evidence="2 3" key="1">
    <citation type="submission" date="2020-01" db="EMBL/GenBank/DDBJ databases">
        <title>Genome analysis.</title>
        <authorList>
            <person name="Wu S."/>
            <person name="Wang G."/>
        </authorList>
    </citation>
    <scope>NUCLEOTIDE SEQUENCE [LARGE SCALE GENOMIC DNA]</scope>
    <source>
        <strain evidence="2 3">SYL130</strain>
    </source>
</reference>
<evidence type="ECO:0000313" key="3">
    <source>
        <dbReference type="Proteomes" id="UP000753802"/>
    </source>
</evidence>
<dbReference type="EMBL" id="JAACJS010000002">
    <property type="protein sequence ID" value="NCI48501.1"/>
    <property type="molecule type" value="Genomic_DNA"/>
</dbReference>
<feature type="transmembrane region" description="Helical" evidence="1">
    <location>
        <begin position="6"/>
        <end position="28"/>
    </location>
</feature>
<protein>
    <recommendedName>
        <fullName evidence="4">Phospholipase_D-nuclease N-terminal</fullName>
    </recommendedName>
</protein>
<feature type="transmembrane region" description="Helical" evidence="1">
    <location>
        <begin position="40"/>
        <end position="62"/>
    </location>
</feature>
<dbReference type="Proteomes" id="UP000753802">
    <property type="component" value="Unassembled WGS sequence"/>
</dbReference>
<organism evidence="2 3">
    <name type="scientific">Sediminibacterium roseum</name>
    <dbReference type="NCBI Taxonomy" id="1978412"/>
    <lineage>
        <taxon>Bacteria</taxon>
        <taxon>Pseudomonadati</taxon>
        <taxon>Bacteroidota</taxon>
        <taxon>Chitinophagia</taxon>
        <taxon>Chitinophagales</taxon>
        <taxon>Chitinophagaceae</taxon>
        <taxon>Sediminibacterium</taxon>
    </lineage>
</organism>
<feature type="transmembrane region" description="Helical" evidence="1">
    <location>
        <begin position="68"/>
        <end position="88"/>
    </location>
</feature>
<evidence type="ECO:0008006" key="4">
    <source>
        <dbReference type="Google" id="ProtNLM"/>
    </source>
</evidence>
<name>A0ABW9ZUF9_9BACT</name>
<dbReference type="RefSeq" id="WP_161816824.1">
    <property type="nucleotide sequence ID" value="NZ_JAACJS010000002.1"/>
</dbReference>